<feature type="domain" description="C2H2-type" evidence="12">
    <location>
        <begin position="199"/>
        <end position="226"/>
    </location>
</feature>
<reference evidence="14" key="2">
    <citation type="submission" date="2025-09" db="UniProtKB">
        <authorList>
            <consortium name="Ensembl"/>
        </authorList>
    </citation>
    <scope>IDENTIFICATION</scope>
</reference>
<dbReference type="Gene3D" id="6.10.140.140">
    <property type="match status" value="1"/>
</dbReference>
<comment type="subcellular location">
    <subcellularLocation>
        <location evidence="1">Nucleus</location>
    </subcellularLocation>
</comment>
<dbReference type="InterPro" id="IPR001909">
    <property type="entry name" value="KRAB"/>
</dbReference>
<evidence type="ECO:0000256" key="5">
    <source>
        <dbReference type="ARBA" id="ARBA00022771"/>
    </source>
</evidence>
<dbReference type="GO" id="GO:0008270">
    <property type="term" value="F:zinc ion binding"/>
    <property type="evidence" value="ECO:0007669"/>
    <property type="project" value="UniProtKB-KW"/>
</dbReference>
<evidence type="ECO:0000256" key="4">
    <source>
        <dbReference type="ARBA" id="ARBA00022737"/>
    </source>
</evidence>
<keyword evidence="9" id="KW-0539">Nucleus</keyword>
<evidence type="ECO:0000256" key="8">
    <source>
        <dbReference type="ARBA" id="ARBA00023163"/>
    </source>
</evidence>
<dbReference type="GO" id="GO:0006355">
    <property type="term" value="P:regulation of DNA-templated transcription"/>
    <property type="evidence" value="ECO:0007669"/>
    <property type="project" value="InterPro"/>
</dbReference>
<keyword evidence="7" id="KW-0805">Transcription regulation</keyword>
<feature type="domain" description="C2H2-type" evidence="12">
    <location>
        <begin position="255"/>
        <end position="282"/>
    </location>
</feature>
<evidence type="ECO:0000313" key="15">
    <source>
        <dbReference type="Proteomes" id="UP000233160"/>
    </source>
</evidence>
<dbReference type="SUPFAM" id="SSF109640">
    <property type="entry name" value="KRAB domain (Kruppel-associated box)"/>
    <property type="match status" value="1"/>
</dbReference>
<dbReference type="GeneTree" id="ENSGT00950000182755"/>
<organism evidence="14 15">
    <name type="scientific">Propithecus coquereli</name>
    <name type="common">Coquerel's sifaka</name>
    <name type="synonym">Propithecus verreauxi coquereli</name>
    <dbReference type="NCBI Taxonomy" id="379532"/>
    <lineage>
        <taxon>Eukaryota</taxon>
        <taxon>Metazoa</taxon>
        <taxon>Chordata</taxon>
        <taxon>Craniata</taxon>
        <taxon>Vertebrata</taxon>
        <taxon>Euteleostomi</taxon>
        <taxon>Mammalia</taxon>
        <taxon>Eutheria</taxon>
        <taxon>Euarchontoglires</taxon>
        <taxon>Primates</taxon>
        <taxon>Strepsirrhini</taxon>
        <taxon>Lemuriformes</taxon>
        <taxon>Indriidae</taxon>
        <taxon>Propithecus</taxon>
    </lineage>
</organism>
<dbReference type="STRING" id="379532.ENSPCOP00000016455"/>
<sequence length="319" mass="36775">MFQDSVTFEDVAVNFTPQEWALLDPSQKNLYRDVMQETLRNLASVGKKWKDQNMEDECKTPRRNLRSVVGERLFTSKEGSQCGETLNLDSHHMLKKKTPPGLKPCESSVSKKVSIGHSTLNKAVRADTGHKPSEYEERRQRPYTHKQHEKAFSYRDSSGTHERSPTGKKFCDCEECGKTFSSLTRFQRHMVTHSGGGPHKCMLCGKAFAYLSLYRKHERIHTGEKPYKCKECGKAFRRSSSVRVHEITHTGEKPYECKECGKGFIYFSSFQVHERTHTGEKPYECEQCGKAFAQRKSIRWHMRMHTGDRPHECKICGKA</sequence>
<feature type="domain" description="C2H2-type" evidence="12">
    <location>
        <begin position="171"/>
        <end position="198"/>
    </location>
</feature>
<feature type="domain" description="C2H2-type" evidence="12">
    <location>
        <begin position="227"/>
        <end position="254"/>
    </location>
</feature>
<feature type="domain" description="KRAB" evidence="13">
    <location>
        <begin position="6"/>
        <end position="96"/>
    </location>
</feature>
<name>A0A2K6FR45_PROCO</name>
<evidence type="ECO:0000256" key="1">
    <source>
        <dbReference type="ARBA" id="ARBA00004123"/>
    </source>
</evidence>
<keyword evidence="3" id="KW-0479">Metal-binding</keyword>
<keyword evidence="8" id="KW-0804">Transcription</keyword>
<evidence type="ECO:0000256" key="10">
    <source>
        <dbReference type="PROSITE-ProRule" id="PRU00042"/>
    </source>
</evidence>
<dbReference type="Gene3D" id="3.30.160.60">
    <property type="entry name" value="Classic Zinc Finger"/>
    <property type="match status" value="6"/>
</dbReference>
<evidence type="ECO:0000313" key="14">
    <source>
        <dbReference type="Ensembl" id="ENSPCOP00000016455.1"/>
    </source>
</evidence>
<dbReference type="FunFam" id="3.30.160.60:FF:000522">
    <property type="entry name" value="zinc finger protein 285"/>
    <property type="match status" value="1"/>
</dbReference>
<dbReference type="InterPro" id="IPR036236">
    <property type="entry name" value="Znf_C2H2_sf"/>
</dbReference>
<evidence type="ECO:0000256" key="7">
    <source>
        <dbReference type="ARBA" id="ARBA00023015"/>
    </source>
</evidence>
<dbReference type="InterPro" id="IPR050758">
    <property type="entry name" value="Znf_C2H2-type"/>
</dbReference>
<feature type="domain" description="C2H2-type" evidence="12">
    <location>
        <begin position="283"/>
        <end position="310"/>
    </location>
</feature>
<comment type="similarity">
    <text evidence="2">Belongs to the krueppel C2H2-type zinc-finger protein family.</text>
</comment>
<evidence type="ECO:0000256" key="2">
    <source>
        <dbReference type="ARBA" id="ARBA00006991"/>
    </source>
</evidence>
<protein>
    <submittedName>
        <fullName evidence="14">Uncharacterized protein</fullName>
    </submittedName>
</protein>
<dbReference type="InterPro" id="IPR013087">
    <property type="entry name" value="Znf_C2H2_type"/>
</dbReference>
<feature type="region of interest" description="Disordered" evidence="11">
    <location>
        <begin position="119"/>
        <end position="164"/>
    </location>
</feature>
<evidence type="ECO:0000256" key="9">
    <source>
        <dbReference type="ARBA" id="ARBA00023242"/>
    </source>
</evidence>
<dbReference type="PANTHER" id="PTHR23234:SF10">
    <property type="entry name" value="RIKEN CDNA 6720489N17 GENE-RELATED"/>
    <property type="match status" value="1"/>
</dbReference>
<dbReference type="FunFam" id="3.30.160.60:FF:000193">
    <property type="entry name" value="Zinc finger protein 300"/>
    <property type="match status" value="1"/>
</dbReference>
<evidence type="ECO:0000259" key="12">
    <source>
        <dbReference type="PROSITE" id="PS50157"/>
    </source>
</evidence>
<dbReference type="SUPFAM" id="SSF57667">
    <property type="entry name" value="beta-beta-alpha zinc fingers"/>
    <property type="match status" value="3"/>
</dbReference>
<feature type="compositionally biased region" description="Basic and acidic residues" evidence="11">
    <location>
        <begin position="149"/>
        <end position="164"/>
    </location>
</feature>
<proteinExistence type="inferred from homology"/>
<accession>A0A2K6FR45</accession>
<dbReference type="Ensembl" id="ENSPCOT00000027082.1">
    <property type="protein sequence ID" value="ENSPCOP00000016455.1"/>
    <property type="gene ID" value="ENSPCOG00000019991.1"/>
</dbReference>
<dbReference type="CDD" id="cd07765">
    <property type="entry name" value="KRAB_A-box"/>
    <property type="match status" value="1"/>
</dbReference>
<dbReference type="SMART" id="SM00349">
    <property type="entry name" value="KRAB"/>
    <property type="match status" value="1"/>
</dbReference>
<dbReference type="PROSITE" id="PS50805">
    <property type="entry name" value="KRAB"/>
    <property type="match status" value="1"/>
</dbReference>
<dbReference type="OMA" id="IHRTHTR"/>
<dbReference type="PANTHER" id="PTHR23234">
    <property type="entry name" value="ZNF44 PROTEIN"/>
    <property type="match status" value="1"/>
</dbReference>
<keyword evidence="6" id="KW-0862">Zinc</keyword>
<evidence type="ECO:0000259" key="13">
    <source>
        <dbReference type="PROSITE" id="PS50805"/>
    </source>
</evidence>
<keyword evidence="4" id="KW-0677">Repeat</keyword>
<keyword evidence="15" id="KW-1185">Reference proteome</keyword>
<dbReference type="SMART" id="SM00355">
    <property type="entry name" value="ZnF_C2H2"/>
    <property type="match status" value="5"/>
</dbReference>
<dbReference type="Proteomes" id="UP000233160">
    <property type="component" value="Unassembled WGS sequence"/>
</dbReference>
<feature type="compositionally biased region" description="Basic and acidic residues" evidence="11">
    <location>
        <begin position="124"/>
        <end position="140"/>
    </location>
</feature>
<dbReference type="PROSITE" id="PS50157">
    <property type="entry name" value="ZINC_FINGER_C2H2_2"/>
    <property type="match status" value="5"/>
</dbReference>
<keyword evidence="5 10" id="KW-0863">Zinc-finger</keyword>
<dbReference type="Pfam" id="PF00096">
    <property type="entry name" value="zf-C2H2"/>
    <property type="match status" value="4"/>
</dbReference>
<dbReference type="Pfam" id="PF13894">
    <property type="entry name" value="zf-C2H2_4"/>
    <property type="match status" value="1"/>
</dbReference>
<dbReference type="Pfam" id="PF01352">
    <property type="entry name" value="KRAB"/>
    <property type="match status" value="1"/>
</dbReference>
<dbReference type="FunFam" id="3.30.160.60:FF:000100">
    <property type="entry name" value="Zinc finger 45-like"/>
    <property type="match status" value="1"/>
</dbReference>
<dbReference type="FunFam" id="3.30.160.60:FF:002254">
    <property type="entry name" value="Zinc finger protein 540"/>
    <property type="match status" value="2"/>
</dbReference>
<evidence type="ECO:0000256" key="6">
    <source>
        <dbReference type="ARBA" id="ARBA00022833"/>
    </source>
</evidence>
<dbReference type="InterPro" id="IPR036051">
    <property type="entry name" value="KRAB_dom_sf"/>
</dbReference>
<evidence type="ECO:0000256" key="11">
    <source>
        <dbReference type="SAM" id="MobiDB-lite"/>
    </source>
</evidence>
<evidence type="ECO:0000256" key="3">
    <source>
        <dbReference type="ARBA" id="ARBA00022723"/>
    </source>
</evidence>
<reference evidence="14" key="1">
    <citation type="submission" date="2025-08" db="UniProtKB">
        <authorList>
            <consortium name="Ensembl"/>
        </authorList>
    </citation>
    <scope>IDENTIFICATION</scope>
</reference>
<dbReference type="AlphaFoldDB" id="A0A2K6FR45"/>
<dbReference type="PROSITE" id="PS00028">
    <property type="entry name" value="ZINC_FINGER_C2H2_1"/>
    <property type="match status" value="5"/>
</dbReference>
<dbReference type="GO" id="GO:0005634">
    <property type="term" value="C:nucleus"/>
    <property type="evidence" value="ECO:0007669"/>
    <property type="project" value="UniProtKB-SubCell"/>
</dbReference>